<evidence type="ECO:0000313" key="3">
    <source>
        <dbReference type="Proteomes" id="UP000008810"/>
    </source>
</evidence>
<dbReference type="Proteomes" id="UP000008810">
    <property type="component" value="Chromosome 3"/>
</dbReference>
<keyword evidence="3" id="KW-1185">Reference proteome</keyword>
<organism evidence="1">
    <name type="scientific">Brachypodium distachyon</name>
    <name type="common">Purple false brome</name>
    <name type="synonym">Trachynia distachya</name>
    <dbReference type="NCBI Taxonomy" id="15368"/>
    <lineage>
        <taxon>Eukaryota</taxon>
        <taxon>Viridiplantae</taxon>
        <taxon>Streptophyta</taxon>
        <taxon>Embryophyta</taxon>
        <taxon>Tracheophyta</taxon>
        <taxon>Spermatophyta</taxon>
        <taxon>Magnoliopsida</taxon>
        <taxon>Liliopsida</taxon>
        <taxon>Poales</taxon>
        <taxon>Poaceae</taxon>
        <taxon>BOP clade</taxon>
        <taxon>Pooideae</taxon>
        <taxon>Stipodae</taxon>
        <taxon>Brachypodieae</taxon>
        <taxon>Brachypodium</taxon>
    </lineage>
</organism>
<dbReference type="Gramene" id="PNT65998">
    <property type="protein sequence ID" value="PNT65998"/>
    <property type="gene ID" value="BRADI_3g05565v3"/>
</dbReference>
<dbReference type="AlphaFoldDB" id="A0A2K2CVE1"/>
<reference evidence="1 2" key="1">
    <citation type="journal article" date="2010" name="Nature">
        <title>Genome sequencing and analysis of the model grass Brachypodium distachyon.</title>
        <authorList>
            <consortium name="International Brachypodium Initiative"/>
        </authorList>
    </citation>
    <scope>NUCLEOTIDE SEQUENCE [LARGE SCALE GENOMIC DNA]</scope>
    <source>
        <strain evidence="1 2">Bd21</strain>
    </source>
</reference>
<gene>
    <name evidence="1" type="ORF">BRADI_3g05565v3</name>
</gene>
<dbReference type="InParanoid" id="A0A2K2CVE1"/>
<dbReference type="EMBL" id="CM000882">
    <property type="protein sequence ID" value="PNT65998.1"/>
    <property type="molecule type" value="Genomic_DNA"/>
</dbReference>
<evidence type="ECO:0000313" key="1">
    <source>
        <dbReference type="EMBL" id="PNT65998.1"/>
    </source>
</evidence>
<proteinExistence type="predicted"/>
<dbReference type="EnsemblPlants" id="PNT65998">
    <property type="protein sequence ID" value="PNT65998"/>
    <property type="gene ID" value="BRADI_3g05565v3"/>
</dbReference>
<reference evidence="2" key="3">
    <citation type="submission" date="2018-08" db="UniProtKB">
        <authorList>
            <consortium name="EnsemblPlants"/>
        </authorList>
    </citation>
    <scope>IDENTIFICATION</scope>
    <source>
        <strain evidence="2">cv. Bd21</strain>
    </source>
</reference>
<reference evidence="1" key="2">
    <citation type="submission" date="2017-06" db="EMBL/GenBank/DDBJ databases">
        <title>WGS assembly of Brachypodium distachyon.</title>
        <authorList>
            <consortium name="The International Brachypodium Initiative"/>
            <person name="Lucas S."/>
            <person name="Harmon-Smith M."/>
            <person name="Lail K."/>
            <person name="Tice H."/>
            <person name="Grimwood J."/>
            <person name="Bruce D."/>
            <person name="Barry K."/>
            <person name="Shu S."/>
            <person name="Lindquist E."/>
            <person name="Wang M."/>
            <person name="Pitluck S."/>
            <person name="Vogel J.P."/>
            <person name="Garvin D.F."/>
            <person name="Mockler T.C."/>
            <person name="Schmutz J."/>
            <person name="Rokhsar D."/>
            <person name="Bevan M.W."/>
        </authorList>
    </citation>
    <scope>NUCLEOTIDE SEQUENCE</scope>
    <source>
        <strain evidence="1">Bd21</strain>
    </source>
</reference>
<accession>A0A2K2CVE1</accession>
<sequence>MLENQGQMATLGSIVIKLSSLDGKDNILQFILHDPIQETTVYGCVFLPGQYASSISLVYLIHNLCIAILLTREQELCQNRTDNHHFFQISF</sequence>
<evidence type="ECO:0000313" key="2">
    <source>
        <dbReference type="EnsemblPlants" id="PNT65998"/>
    </source>
</evidence>
<name>A0A2K2CVE1_BRADI</name>
<protein>
    <submittedName>
        <fullName evidence="1 2">Uncharacterized protein</fullName>
    </submittedName>
</protein>